<sequence length="396" mass="45161">MGCLWLWLCWRSLLLAPVSHALEPRADLGTFERNNWAVLVETSKYWYNYRHAANTLSFYHTVKRLGIPDSQIILMMAEDVPCNARNAKPGTVFNEKQHKLNLYGTEVEVDYRGDEVSVENFLRLLTGRHPPSTPRNKRLLTDASSNIFIFITGHSGEEFIKFQDWEELTSTDIADAFKQMQQQRRYKQIFWVSDTCQAATLQNQFYSPGVLAIGSSGKKENSYSHHIDHEIGVAVIDRFTFHALDKLERLSPSSPETVQSFTSWFNPLQLKAHPELRSDLFDRSPSSTLLTEFLAATGRPRFQKNLLPVSPAKQVATDGWLRRNVSTPSLSSEWITKSPWEATLERGQELLQQLRVQTQLSVDAFRPKEDGRRSENSLPLWAAAFGTLCLTSAVIL</sequence>
<comment type="caution">
    <text evidence="6">The sequence shown here is derived from an EMBL/GenBank/DDBJ whole genome shotgun (WGS) entry which is preliminary data.</text>
</comment>
<dbReference type="PRINTS" id="PR00776">
    <property type="entry name" value="HEMOGLOBNASE"/>
</dbReference>
<dbReference type="InterPro" id="IPR028361">
    <property type="entry name" value="GPI_transamidase"/>
</dbReference>
<dbReference type="EMBL" id="CAMXCT010000164">
    <property type="protein sequence ID" value="CAI3974867.1"/>
    <property type="molecule type" value="Genomic_DNA"/>
</dbReference>
<evidence type="ECO:0000313" key="6">
    <source>
        <dbReference type="EMBL" id="CAI3974867.1"/>
    </source>
</evidence>
<dbReference type="Pfam" id="PF01650">
    <property type="entry name" value="Peptidase_C13"/>
    <property type="match status" value="1"/>
</dbReference>
<dbReference type="PANTHER" id="PTHR48067:SF1">
    <property type="entry name" value="GPI-ANCHOR TRANSAMIDASE"/>
    <property type="match status" value="1"/>
</dbReference>
<evidence type="ECO:0000256" key="5">
    <source>
        <dbReference type="SAM" id="SignalP"/>
    </source>
</evidence>
<dbReference type="Gene3D" id="3.40.50.1460">
    <property type="match status" value="1"/>
</dbReference>
<organism evidence="6">
    <name type="scientific">Cladocopium goreaui</name>
    <dbReference type="NCBI Taxonomy" id="2562237"/>
    <lineage>
        <taxon>Eukaryota</taxon>
        <taxon>Sar</taxon>
        <taxon>Alveolata</taxon>
        <taxon>Dinophyceae</taxon>
        <taxon>Suessiales</taxon>
        <taxon>Symbiodiniaceae</taxon>
        <taxon>Cladocopium</taxon>
    </lineage>
</organism>
<evidence type="ECO:0000256" key="2">
    <source>
        <dbReference type="ARBA" id="ARBA00009941"/>
    </source>
</evidence>
<protein>
    <submittedName>
        <fullName evidence="8">GPI-anchor transamidase</fullName>
    </submittedName>
</protein>
<evidence type="ECO:0000313" key="9">
    <source>
        <dbReference type="Proteomes" id="UP001152797"/>
    </source>
</evidence>
<comment type="similarity">
    <text evidence="2">Belongs to the peptidase C13 family.</text>
</comment>
<dbReference type="GO" id="GO:0006508">
    <property type="term" value="P:proteolysis"/>
    <property type="evidence" value="ECO:0007669"/>
    <property type="project" value="InterPro"/>
</dbReference>
<dbReference type="AlphaFoldDB" id="A0A9P1BK63"/>
<evidence type="ECO:0000256" key="4">
    <source>
        <dbReference type="ARBA" id="ARBA00022729"/>
    </source>
</evidence>
<dbReference type="GO" id="GO:0016255">
    <property type="term" value="P:attachment of GPI anchor to protein"/>
    <property type="evidence" value="ECO:0007669"/>
    <property type="project" value="InterPro"/>
</dbReference>
<name>A0A9P1BK63_9DINO</name>
<dbReference type="GO" id="GO:0042765">
    <property type="term" value="C:GPI-anchor transamidase complex"/>
    <property type="evidence" value="ECO:0007669"/>
    <property type="project" value="InterPro"/>
</dbReference>
<evidence type="ECO:0000256" key="3">
    <source>
        <dbReference type="ARBA" id="ARBA00022502"/>
    </source>
</evidence>
<dbReference type="FunFam" id="3.40.50.1460:FF:000021">
    <property type="entry name" value="GPI-anchor transamidase"/>
    <property type="match status" value="1"/>
</dbReference>
<keyword evidence="4 5" id="KW-0732">Signal</keyword>
<feature type="chain" id="PRO_5043269523" evidence="5">
    <location>
        <begin position="22"/>
        <end position="396"/>
    </location>
</feature>
<dbReference type="OrthoDB" id="192611at2759"/>
<dbReference type="EMBL" id="CAMXCT020000164">
    <property type="protein sequence ID" value="CAL1128242.1"/>
    <property type="molecule type" value="Genomic_DNA"/>
</dbReference>
<dbReference type="GO" id="GO:0003923">
    <property type="term" value="F:GPI-anchor transamidase activity"/>
    <property type="evidence" value="ECO:0007669"/>
    <property type="project" value="InterPro"/>
</dbReference>
<keyword evidence="3" id="KW-0337">GPI-anchor biosynthesis</keyword>
<reference evidence="6" key="1">
    <citation type="submission" date="2022-10" db="EMBL/GenBank/DDBJ databases">
        <authorList>
            <person name="Chen Y."/>
            <person name="Dougan E. K."/>
            <person name="Chan C."/>
            <person name="Rhodes N."/>
            <person name="Thang M."/>
        </authorList>
    </citation>
    <scope>NUCLEOTIDE SEQUENCE</scope>
</reference>
<dbReference type="InterPro" id="IPR001096">
    <property type="entry name" value="Peptidase_C13"/>
</dbReference>
<comment type="pathway">
    <text evidence="1">Glycolipid biosynthesis; glycosylphosphatidylinositol-anchor biosynthesis.</text>
</comment>
<accession>A0A9P1BK63</accession>
<dbReference type="PANTHER" id="PTHR48067">
    <property type="entry name" value="GPI-ANCHOR TRANSAMIDASE"/>
    <property type="match status" value="1"/>
</dbReference>
<keyword evidence="9" id="KW-1185">Reference proteome</keyword>
<gene>
    <name evidence="6" type="ORF">C1SCF055_LOCUS3233</name>
</gene>
<evidence type="ECO:0000313" key="7">
    <source>
        <dbReference type="EMBL" id="CAL1128242.1"/>
    </source>
</evidence>
<reference evidence="7" key="2">
    <citation type="submission" date="2024-04" db="EMBL/GenBank/DDBJ databases">
        <authorList>
            <person name="Chen Y."/>
            <person name="Shah S."/>
            <person name="Dougan E. K."/>
            <person name="Thang M."/>
            <person name="Chan C."/>
        </authorList>
    </citation>
    <scope>NUCLEOTIDE SEQUENCE [LARGE SCALE GENOMIC DNA]</scope>
</reference>
<evidence type="ECO:0000313" key="8">
    <source>
        <dbReference type="EMBL" id="CAL4762179.1"/>
    </source>
</evidence>
<dbReference type="GO" id="GO:0006506">
    <property type="term" value="P:GPI anchor biosynthetic process"/>
    <property type="evidence" value="ECO:0007669"/>
    <property type="project" value="UniProtKB-KW"/>
</dbReference>
<dbReference type="EMBL" id="CAMXCT030000164">
    <property type="protein sequence ID" value="CAL4762179.1"/>
    <property type="molecule type" value="Genomic_DNA"/>
</dbReference>
<dbReference type="Proteomes" id="UP001152797">
    <property type="component" value="Unassembled WGS sequence"/>
</dbReference>
<proteinExistence type="inferred from homology"/>
<feature type="signal peptide" evidence="5">
    <location>
        <begin position="1"/>
        <end position="21"/>
    </location>
</feature>
<evidence type="ECO:0000256" key="1">
    <source>
        <dbReference type="ARBA" id="ARBA00004687"/>
    </source>
</evidence>